<dbReference type="EC" id="2.5.1.18" evidence="5"/>
<dbReference type="PANTHER" id="PTHR11260">
    <property type="entry name" value="GLUTATHIONE S-TRANSFERASE, GST, SUPERFAMILY, GST DOMAIN CONTAINING"/>
    <property type="match status" value="1"/>
</dbReference>
<comment type="caution">
    <text evidence="8">The sequence shown here is derived from an EMBL/GenBank/DDBJ whole genome shotgun (WGS) entry which is preliminary data.</text>
</comment>
<dbReference type="InterPro" id="IPR004045">
    <property type="entry name" value="Glutathione_S-Trfase_N"/>
</dbReference>
<dbReference type="SFLD" id="SFLDG01152">
    <property type="entry name" value="Main.3:_Omega-_and_Tau-like"/>
    <property type="match status" value="1"/>
</dbReference>
<dbReference type="PROSITE" id="PS50404">
    <property type="entry name" value="GST_NTER"/>
    <property type="match status" value="1"/>
</dbReference>
<sequence>MGEVILYGMLASPYSRRVELALKLKAIPFEYVEEDLRNKNPNLLHFNPVYNIPLLVHNQKPIAQSLVILEYIDETWKNNGPRLLPKDPYKRAKVRFWANYIHQQLMDIMLTMVKTDGERQEKAVKEMLEKLPVLEEGMKELFPDGNPCINDDNMGLLDIVLYSLFGSNKVKAEEVIGINDIKIVDPKRTPLIFSWLEAVNEVPLVIQSNPPVDEMVALLKFVRETALKSSSAN</sequence>
<accession>A0A1R3J4L0</accession>
<proteinExistence type="inferred from homology"/>
<dbReference type="InterPro" id="IPR036282">
    <property type="entry name" value="Glutathione-S-Trfase_C_sf"/>
</dbReference>
<evidence type="ECO:0000259" key="7">
    <source>
        <dbReference type="PROSITE" id="PS50405"/>
    </source>
</evidence>
<evidence type="ECO:0000313" key="8">
    <source>
        <dbReference type="EMBL" id="OMO89779.1"/>
    </source>
</evidence>
<reference evidence="9" key="1">
    <citation type="submission" date="2013-09" db="EMBL/GenBank/DDBJ databases">
        <title>Corchorus olitorius genome sequencing.</title>
        <authorList>
            <person name="Alam M."/>
            <person name="Haque M.S."/>
            <person name="Islam M.S."/>
            <person name="Emdad E.M."/>
            <person name="Islam M.M."/>
            <person name="Ahmed B."/>
            <person name="Halim A."/>
            <person name="Hossen Q.M.M."/>
            <person name="Hossain M.Z."/>
            <person name="Ahmed R."/>
            <person name="Khan M.M."/>
            <person name="Islam R."/>
            <person name="Rashid M.M."/>
            <person name="Khan S.A."/>
            <person name="Rahman M.S."/>
            <person name="Alam M."/>
            <person name="Yahiya A.S."/>
            <person name="Khan M.S."/>
            <person name="Azam M.S."/>
            <person name="Haque T."/>
            <person name="Lashkar M.Z.H."/>
            <person name="Akhand A.I."/>
            <person name="Morshed G."/>
            <person name="Roy S."/>
            <person name="Uddin K.S."/>
            <person name="Rabeya T."/>
            <person name="Hossain A.S."/>
            <person name="Chowdhury A."/>
            <person name="Snigdha A.R."/>
            <person name="Mortoza M.S."/>
            <person name="Matin S.A."/>
            <person name="Hoque S.M.E."/>
            <person name="Islam M.K."/>
            <person name="Roy D.K."/>
            <person name="Haider R."/>
            <person name="Moosa M.M."/>
            <person name="Elias S.M."/>
            <person name="Hasan A.M."/>
            <person name="Jahan S."/>
            <person name="Shafiuddin M."/>
            <person name="Mahmood N."/>
            <person name="Shommy N.S."/>
        </authorList>
    </citation>
    <scope>NUCLEOTIDE SEQUENCE [LARGE SCALE GENOMIC DNA]</scope>
    <source>
        <strain evidence="9">cv. O-4</strain>
    </source>
</reference>
<dbReference type="SUPFAM" id="SSF52833">
    <property type="entry name" value="Thioredoxin-like"/>
    <property type="match status" value="1"/>
</dbReference>
<comment type="catalytic activity">
    <reaction evidence="4 5">
        <text>RX + glutathione = an S-substituted glutathione + a halide anion + H(+)</text>
        <dbReference type="Rhea" id="RHEA:16437"/>
        <dbReference type="ChEBI" id="CHEBI:15378"/>
        <dbReference type="ChEBI" id="CHEBI:16042"/>
        <dbReference type="ChEBI" id="CHEBI:17792"/>
        <dbReference type="ChEBI" id="CHEBI:57925"/>
        <dbReference type="ChEBI" id="CHEBI:90779"/>
        <dbReference type="EC" id="2.5.1.18"/>
    </reaction>
</comment>
<evidence type="ECO:0000259" key="6">
    <source>
        <dbReference type="PROSITE" id="PS50404"/>
    </source>
</evidence>
<comment type="function">
    <text evidence="5">Is involved in the conjugation of reduced glutathione to a wide number of exogenous and endogenous hydrophobic electrophiles.</text>
</comment>
<dbReference type="InterPro" id="IPR036249">
    <property type="entry name" value="Thioredoxin-like_sf"/>
</dbReference>
<dbReference type="OrthoDB" id="4951845at2759"/>
<dbReference type="GO" id="GO:0009407">
    <property type="term" value="P:toxin catabolic process"/>
    <property type="evidence" value="ECO:0007669"/>
    <property type="project" value="UniProtKB-ARBA"/>
</dbReference>
<dbReference type="Gene3D" id="3.40.30.10">
    <property type="entry name" value="Glutaredoxin"/>
    <property type="match status" value="1"/>
</dbReference>
<dbReference type="FunFam" id="1.20.1050.10:FF:000016">
    <property type="entry name" value="Glutathione S-transferase U9"/>
    <property type="match status" value="1"/>
</dbReference>
<feature type="domain" description="GST N-terminal" evidence="6">
    <location>
        <begin position="2"/>
        <end position="80"/>
    </location>
</feature>
<dbReference type="GO" id="GO:0005829">
    <property type="term" value="C:cytosol"/>
    <property type="evidence" value="ECO:0007669"/>
    <property type="project" value="UniProtKB-SubCell"/>
</dbReference>
<dbReference type="SFLD" id="SFLDS00019">
    <property type="entry name" value="Glutathione_Transferase_(cytos"/>
    <property type="match status" value="1"/>
</dbReference>
<dbReference type="Pfam" id="PF13417">
    <property type="entry name" value="GST_N_3"/>
    <property type="match status" value="1"/>
</dbReference>
<dbReference type="InterPro" id="IPR010987">
    <property type="entry name" value="Glutathione-S-Trfase_C-like"/>
</dbReference>
<dbReference type="Proteomes" id="UP000187203">
    <property type="component" value="Unassembled WGS sequence"/>
</dbReference>
<evidence type="ECO:0000256" key="4">
    <source>
        <dbReference type="ARBA" id="ARBA00047960"/>
    </source>
</evidence>
<dbReference type="GO" id="GO:0006749">
    <property type="term" value="P:glutathione metabolic process"/>
    <property type="evidence" value="ECO:0007669"/>
    <property type="project" value="InterPro"/>
</dbReference>
<dbReference type="STRING" id="93759.A0A1R3J4L0"/>
<evidence type="ECO:0000256" key="2">
    <source>
        <dbReference type="ARBA" id="ARBA00022679"/>
    </source>
</evidence>
<keyword evidence="2 5" id="KW-0808">Transferase</keyword>
<dbReference type="PANTHER" id="PTHR11260:SF711">
    <property type="entry name" value="GLUTATHIONE S-TRANSFERASE U9"/>
    <property type="match status" value="1"/>
</dbReference>
<dbReference type="EMBL" id="AWUE01016674">
    <property type="protein sequence ID" value="OMO89779.1"/>
    <property type="molecule type" value="Genomic_DNA"/>
</dbReference>
<keyword evidence="9" id="KW-1185">Reference proteome</keyword>
<keyword evidence="1" id="KW-0216">Detoxification</keyword>
<evidence type="ECO:0000256" key="1">
    <source>
        <dbReference type="ARBA" id="ARBA00022575"/>
    </source>
</evidence>
<organism evidence="8 9">
    <name type="scientific">Corchorus olitorius</name>
    <dbReference type="NCBI Taxonomy" id="93759"/>
    <lineage>
        <taxon>Eukaryota</taxon>
        <taxon>Viridiplantae</taxon>
        <taxon>Streptophyta</taxon>
        <taxon>Embryophyta</taxon>
        <taxon>Tracheophyta</taxon>
        <taxon>Spermatophyta</taxon>
        <taxon>Magnoliopsida</taxon>
        <taxon>eudicotyledons</taxon>
        <taxon>Gunneridae</taxon>
        <taxon>Pentapetalae</taxon>
        <taxon>rosids</taxon>
        <taxon>malvids</taxon>
        <taxon>Malvales</taxon>
        <taxon>Malvaceae</taxon>
        <taxon>Grewioideae</taxon>
        <taxon>Apeibeae</taxon>
        <taxon>Corchorus</taxon>
    </lineage>
</organism>
<name>A0A1R3J4L0_9ROSI</name>
<evidence type="ECO:0000256" key="3">
    <source>
        <dbReference type="ARBA" id="ARBA00025743"/>
    </source>
</evidence>
<dbReference type="CDD" id="cd03185">
    <property type="entry name" value="GST_C_Tau"/>
    <property type="match status" value="1"/>
</dbReference>
<comment type="subcellular location">
    <subcellularLocation>
        <location evidence="5">Cytoplasm</location>
        <location evidence="5">Cytosol</location>
    </subcellularLocation>
</comment>
<protein>
    <recommendedName>
        <fullName evidence="5">Glutathione S-transferase</fullName>
        <ecNumber evidence="5">2.5.1.18</ecNumber>
    </recommendedName>
</protein>
<dbReference type="PROSITE" id="PS50405">
    <property type="entry name" value="GST_CTER"/>
    <property type="match status" value="1"/>
</dbReference>
<dbReference type="InterPro" id="IPR040079">
    <property type="entry name" value="Glutathione_S-Trfase"/>
</dbReference>
<dbReference type="InterPro" id="IPR045073">
    <property type="entry name" value="Omega/Tau-like"/>
</dbReference>
<evidence type="ECO:0000256" key="5">
    <source>
        <dbReference type="RuleBase" id="RU369102"/>
    </source>
</evidence>
<gene>
    <name evidence="8" type="ORF">COLO4_19597</name>
</gene>
<keyword evidence="5" id="KW-0963">Cytoplasm</keyword>
<dbReference type="InterPro" id="IPR045074">
    <property type="entry name" value="GST_C_Tau"/>
</dbReference>
<feature type="domain" description="GST C-terminal" evidence="7">
    <location>
        <begin position="87"/>
        <end position="219"/>
    </location>
</feature>
<dbReference type="SFLD" id="SFLDG00358">
    <property type="entry name" value="Main_(cytGST)"/>
    <property type="match status" value="1"/>
</dbReference>
<dbReference type="AlphaFoldDB" id="A0A1R3J4L0"/>
<dbReference type="GO" id="GO:0004364">
    <property type="term" value="F:glutathione transferase activity"/>
    <property type="evidence" value="ECO:0007669"/>
    <property type="project" value="UniProtKB-UniRule"/>
</dbReference>
<evidence type="ECO:0000313" key="9">
    <source>
        <dbReference type="Proteomes" id="UP000187203"/>
    </source>
</evidence>
<comment type="similarity">
    <text evidence="3">Belongs to the GST superfamily. Tau family.</text>
</comment>
<dbReference type="Gene3D" id="1.20.1050.10">
    <property type="match status" value="1"/>
</dbReference>
<dbReference type="SUPFAM" id="SSF47616">
    <property type="entry name" value="GST C-terminal domain-like"/>
    <property type="match status" value="1"/>
</dbReference>